<dbReference type="InterPro" id="IPR009029">
    <property type="entry name" value="HMG_CoA_Rdtase_sub-bd_dom_sf"/>
</dbReference>
<dbReference type="UniPathway" id="UPA00058">
    <property type="reaction ID" value="UER00103"/>
</dbReference>
<dbReference type="InterPro" id="IPR000731">
    <property type="entry name" value="SSD"/>
</dbReference>
<dbReference type="Pfam" id="PF12239">
    <property type="entry name" value="DUF3605"/>
    <property type="match status" value="1"/>
</dbReference>
<evidence type="ECO:0000256" key="5">
    <source>
        <dbReference type="ARBA" id="ARBA00022857"/>
    </source>
</evidence>
<keyword evidence="6 9" id="KW-1133">Transmembrane helix</keyword>
<dbReference type="PRINTS" id="PR00071">
    <property type="entry name" value="HMGCOARDTASE"/>
</dbReference>
<protein>
    <recommendedName>
        <fullName evidence="9">3-hydroxy-3-methylglutaryl coenzyme A reductase</fullName>
        <shortName evidence="9">HMG-CoA reductase</shortName>
        <ecNumber evidence="9">1.1.1.34</ecNumber>
    </recommendedName>
</protein>
<keyword evidence="13" id="KW-1185">Reference proteome</keyword>
<feature type="region of interest" description="Disordered" evidence="10">
    <location>
        <begin position="848"/>
        <end position="884"/>
    </location>
</feature>
<dbReference type="PANTHER" id="PTHR10572">
    <property type="entry name" value="3-HYDROXY-3-METHYLGLUTARYL-COENZYME A REDUCTASE"/>
    <property type="match status" value="1"/>
</dbReference>
<dbReference type="FunFam" id="3.30.70.420:FF:000001">
    <property type="entry name" value="3-hydroxy-3-methylglutaryl coenzyme A reductase"/>
    <property type="match status" value="1"/>
</dbReference>
<evidence type="ECO:0000256" key="1">
    <source>
        <dbReference type="ARBA" id="ARBA00004477"/>
    </source>
</evidence>
<dbReference type="InterPro" id="IPR023282">
    <property type="entry name" value="HMG_CoA_Rdtase_N"/>
</dbReference>
<dbReference type="GO" id="GO:0008299">
    <property type="term" value="P:isoprenoid biosynthetic process"/>
    <property type="evidence" value="ECO:0007669"/>
    <property type="project" value="InterPro"/>
</dbReference>
<evidence type="ECO:0000259" key="11">
    <source>
        <dbReference type="PROSITE" id="PS50156"/>
    </source>
</evidence>
<dbReference type="Pfam" id="PF13323">
    <property type="entry name" value="HPIH"/>
    <property type="match status" value="1"/>
</dbReference>
<dbReference type="EC" id="1.1.1.34" evidence="9"/>
<dbReference type="GO" id="GO:0006696">
    <property type="term" value="P:ergosterol biosynthetic process"/>
    <property type="evidence" value="ECO:0007669"/>
    <property type="project" value="TreeGrafter"/>
</dbReference>
<comment type="pathway">
    <text evidence="9">Metabolic intermediate biosynthesis; (R)-mevalonate biosynthesis; (R)-mevalonate from acetyl-CoA: step 3/3.</text>
</comment>
<comment type="subcellular location">
    <subcellularLocation>
        <location evidence="1 9">Endoplasmic reticulum membrane</location>
        <topology evidence="1 9">Multi-pass membrane protein</topology>
    </subcellularLocation>
</comment>
<dbReference type="InterPro" id="IPR002202">
    <property type="entry name" value="HMG_CoA_Rdtase"/>
</dbReference>
<proteinExistence type="inferred from homology"/>
<dbReference type="GO" id="GO:0015936">
    <property type="term" value="P:coenzyme A metabolic process"/>
    <property type="evidence" value="ECO:0007669"/>
    <property type="project" value="InterPro"/>
</dbReference>
<dbReference type="GO" id="GO:0004420">
    <property type="term" value="F:hydroxymethylglutaryl-CoA reductase (NADPH) activity"/>
    <property type="evidence" value="ECO:0007669"/>
    <property type="project" value="UniProtKB-EC"/>
</dbReference>
<evidence type="ECO:0000256" key="8">
    <source>
        <dbReference type="ARBA" id="ARBA00023136"/>
    </source>
</evidence>
<dbReference type="OrthoDB" id="310654at2759"/>
<feature type="domain" description="SSD" evidence="11">
    <location>
        <begin position="465"/>
        <end position="637"/>
    </location>
</feature>
<dbReference type="SUPFAM" id="SSF55035">
    <property type="entry name" value="NAD-binding domain of HMG-CoA reductase"/>
    <property type="match status" value="1"/>
</dbReference>
<sequence>MSHQEPLPFWLVNVPREQWTEECPEFLKECGEKDRSIIGTPDSEYKRLSWDQVKEIIRINQIDKFHRVPSDLRRYRQFTHGLVNEYGSILNFIVNERLQWKTMVPKGRPFEFDEDIKILHNDWPYGIDEKIVHLVIWTKFKLIDDPATDDLAPEARREIDEYVQKTFHTNVKPDNLVWFKNWTSIKSVHAVEHFHVMLYDADAEFITAITNGDIPMAAKLSSRDMFGFLTARWQGPGGSEKPHPGWYERHFTPVLLSIAKKACTHPIHTIVTIAFFASYTYLGVLDKGLLQREDKATGRVDFSTLLGGSKRLRVGEETAWKWEAEETALDTKVEQAPQEVALITLVFPDSSSINSAPSQKNVPSNISVTLLPSSSSSFSTISHDSSLAFAIPYTEAADFLMAMQEISAPEDASESHGSEAEGTHEEKKWIMKAAKSGNAPGGVRNWARDSWTSFVDLLQNADTGDIIIMAMGYLAMHLTFVSLFLAMRRLGSNFWLATAVLLQSAFAFLFALLVTVHLDVPINMVLLSEGLPFLVVIIGFEKPIVLTKAVLSAALDARRNAEDSKGQPLTIQNAVQIAIKQTGYEIVRDYFFEILILVAGAMSGIQGGLRQFCFLGAWILLFDAIMLLTFFTSILTIKLEINRIKRHVALRRALEDDGVSRQVAESVALNNDWPSAGDVQSRSTTTTVLGKKITVPKFKVLMVAGFVMVNVINLATLRFGFSRTKVSHISGVGATPPLDPFKVAGSGLDYIYEQAVSTATSTVVTILMPIKYELEYPSIHYAEPNVSNPNQAGGNISAQFVDGILKSMEDPFLSKWIIVALFLSVVLNGYLFNAARWTIKEPHKALEPPTAAEIQDGTPPTPGGPGIPHQHMPTPPITPGPEQQMRRPVLQPLAPIVPTPPQIIQPESQIPPTEEEQKAPNRPYEFLEQMVKEKKAPKLTDEELIELSVKGKIPGYALEKTLGDKTRAVKIRRGVVSRTHATRETSTLLERSKLPYKDYNYDLVHGACCENVIGYLPLPLGVAGPLMIDGQNYFLPMATTEGVLVASTSRGAKAINAGGGAVTVLTHDGMTRGPCISFDTLTRAGAAKIWLDSEEGQSVMKSAFNSTSRFARLQSMKTAIAGTNLYVRFKTTTGDAMGMNMISKGVEHALKVMANESGFEDMRVVTLSGNYCTDKKAAAINWIDGRGKGVVAEAIIPGHVVKSVLKCDVDSLVEMNISKNFIGSAMAGAMGGFNAHAANIVAAIFLATGQDPAQVVESANCITIMKNLNGNLQISVSMPSIEVGTIGGGTILEPQSVMLDLLGVRGANLESPGDNARQLARIIAAATLAGELSLNAALAAGHLVQAHMAHNRSAQPSAAPSRVPTPAPMTPVGSQTPVTNALGVTREGPLPRR</sequence>
<dbReference type="Pfam" id="PF00368">
    <property type="entry name" value="HMG-CoA_red"/>
    <property type="match status" value="1"/>
</dbReference>
<gene>
    <name evidence="12" type="ORF">K504DRAFT_534817</name>
</gene>
<feature type="transmembrane region" description="Helical" evidence="9">
    <location>
        <begin position="615"/>
        <end position="637"/>
    </location>
</feature>
<dbReference type="PROSITE" id="PS00066">
    <property type="entry name" value="HMG_COA_REDUCTASE_1"/>
    <property type="match status" value="1"/>
</dbReference>
<accession>A0A6G1K5M0</accession>
<evidence type="ECO:0000256" key="9">
    <source>
        <dbReference type="RuleBase" id="RU361219"/>
    </source>
</evidence>
<dbReference type="InterPro" id="IPR053958">
    <property type="entry name" value="HMGCR/SNAP/NPC1-like_SSD"/>
</dbReference>
<dbReference type="Gene3D" id="3.90.770.10">
    <property type="entry name" value="3-hydroxy-3-methylglutaryl-coenzyme A Reductase, Chain A, domain 2"/>
    <property type="match status" value="1"/>
</dbReference>
<reference evidence="12" key="1">
    <citation type="journal article" date="2020" name="Stud. Mycol.">
        <title>101 Dothideomycetes genomes: a test case for predicting lifestyles and emergence of pathogens.</title>
        <authorList>
            <person name="Haridas S."/>
            <person name="Albert R."/>
            <person name="Binder M."/>
            <person name="Bloem J."/>
            <person name="Labutti K."/>
            <person name="Salamov A."/>
            <person name="Andreopoulos B."/>
            <person name="Baker S."/>
            <person name="Barry K."/>
            <person name="Bills G."/>
            <person name="Bluhm B."/>
            <person name="Cannon C."/>
            <person name="Castanera R."/>
            <person name="Culley D."/>
            <person name="Daum C."/>
            <person name="Ezra D."/>
            <person name="Gonzalez J."/>
            <person name="Henrissat B."/>
            <person name="Kuo A."/>
            <person name="Liang C."/>
            <person name="Lipzen A."/>
            <person name="Lutzoni F."/>
            <person name="Magnuson J."/>
            <person name="Mondo S."/>
            <person name="Nolan M."/>
            <person name="Ohm R."/>
            <person name="Pangilinan J."/>
            <person name="Park H.-J."/>
            <person name="Ramirez L."/>
            <person name="Alfaro M."/>
            <person name="Sun H."/>
            <person name="Tritt A."/>
            <person name="Yoshinaga Y."/>
            <person name="Zwiers L.-H."/>
            <person name="Turgeon B."/>
            <person name="Goodwin S."/>
            <person name="Spatafora J."/>
            <person name="Crous P."/>
            <person name="Grigoriev I."/>
        </authorList>
    </citation>
    <scope>NUCLEOTIDE SEQUENCE</scope>
    <source>
        <strain evidence="12">CBS 279.74</strain>
    </source>
</reference>
<dbReference type="SUPFAM" id="SSF56542">
    <property type="entry name" value="Substrate-binding domain of HMG-CoA reductase"/>
    <property type="match status" value="1"/>
</dbReference>
<dbReference type="GO" id="GO:0005778">
    <property type="term" value="C:peroxisomal membrane"/>
    <property type="evidence" value="ECO:0007669"/>
    <property type="project" value="TreeGrafter"/>
</dbReference>
<dbReference type="Pfam" id="PF12349">
    <property type="entry name" value="Sterol-sensing"/>
    <property type="match status" value="1"/>
</dbReference>
<comment type="similarity">
    <text evidence="2 9">Belongs to the HMG-CoA reductase family.</text>
</comment>
<keyword evidence="3 9" id="KW-0812">Transmembrane</keyword>
<evidence type="ECO:0000313" key="12">
    <source>
        <dbReference type="EMBL" id="KAF2708176.1"/>
    </source>
</evidence>
<evidence type="ECO:0000256" key="10">
    <source>
        <dbReference type="SAM" id="MobiDB-lite"/>
    </source>
</evidence>
<organism evidence="12 13">
    <name type="scientific">Pleomassaria siparia CBS 279.74</name>
    <dbReference type="NCBI Taxonomy" id="1314801"/>
    <lineage>
        <taxon>Eukaryota</taxon>
        <taxon>Fungi</taxon>
        <taxon>Dikarya</taxon>
        <taxon>Ascomycota</taxon>
        <taxon>Pezizomycotina</taxon>
        <taxon>Dothideomycetes</taxon>
        <taxon>Pleosporomycetidae</taxon>
        <taxon>Pleosporales</taxon>
        <taxon>Pleomassariaceae</taxon>
        <taxon>Pleomassaria</taxon>
    </lineage>
</organism>
<evidence type="ECO:0000256" key="4">
    <source>
        <dbReference type="ARBA" id="ARBA00022824"/>
    </source>
</evidence>
<dbReference type="PROSITE" id="PS00318">
    <property type="entry name" value="HMG_COA_REDUCTASE_2"/>
    <property type="match status" value="1"/>
</dbReference>
<dbReference type="InterPro" id="IPR023074">
    <property type="entry name" value="HMG_CoA_Rdtase_cat_sf"/>
</dbReference>
<keyword evidence="4 9" id="KW-0256">Endoplasmic reticulum</keyword>
<feature type="transmembrane region" description="Helical" evidence="9">
    <location>
        <begin position="590"/>
        <end position="609"/>
    </location>
</feature>
<keyword evidence="8 9" id="KW-0472">Membrane</keyword>
<dbReference type="PROSITE" id="PS01192">
    <property type="entry name" value="HMG_COA_REDUCTASE_3"/>
    <property type="match status" value="1"/>
</dbReference>
<dbReference type="EMBL" id="MU005772">
    <property type="protein sequence ID" value="KAF2708176.1"/>
    <property type="molecule type" value="Genomic_DNA"/>
</dbReference>
<evidence type="ECO:0000256" key="2">
    <source>
        <dbReference type="ARBA" id="ARBA00007661"/>
    </source>
</evidence>
<dbReference type="InterPro" id="IPR022036">
    <property type="entry name" value="DUF3605"/>
</dbReference>
<comment type="catalytic activity">
    <reaction evidence="9">
        <text>(R)-mevalonate + 2 NADP(+) + CoA = (3S)-3-hydroxy-3-methylglutaryl-CoA + 2 NADPH + 2 H(+)</text>
        <dbReference type="Rhea" id="RHEA:15989"/>
        <dbReference type="ChEBI" id="CHEBI:15378"/>
        <dbReference type="ChEBI" id="CHEBI:36464"/>
        <dbReference type="ChEBI" id="CHEBI:43074"/>
        <dbReference type="ChEBI" id="CHEBI:57287"/>
        <dbReference type="ChEBI" id="CHEBI:57783"/>
        <dbReference type="ChEBI" id="CHEBI:58349"/>
        <dbReference type="EC" id="1.1.1.34"/>
    </reaction>
</comment>
<dbReference type="InterPro" id="IPR009023">
    <property type="entry name" value="HMG_CoA_Rdtase_NAD(P)-bd_sf"/>
</dbReference>
<dbReference type="Gene3D" id="1.10.3270.10">
    <property type="entry name" value="HMGR, N-terminal domain"/>
    <property type="match status" value="1"/>
</dbReference>
<feature type="region of interest" description="Disordered" evidence="10">
    <location>
        <begin position="896"/>
        <end position="918"/>
    </location>
</feature>
<dbReference type="InterPro" id="IPR025583">
    <property type="entry name" value="HMG-CoA_N_dom"/>
</dbReference>
<dbReference type="GO" id="GO:0005789">
    <property type="term" value="C:endoplasmic reticulum membrane"/>
    <property type="evidence" value="ECO:0007669"/>
    <property type="project" value="UniProtKB-SubCell"/>
</dbReference>
<dbReference type="FunFam" id="3.90.770.10:FF:000001">
    <property type="entry name" value="3-hydroxy-3-methylglutaryl coenzyme A reductase"/>
    <property type="match status" value="1"/>
</dbReference>
<feature type="transmembrane region" description="Helical" evidence="9">
    <location>
        <begin position="700"/>
        <end position="721"/>
    </location>
</feature>
<dbReference type="PROSITE" id="PS50065">
    <property type="entry name" value="HMG_COA_REDUCTASE_4"/>
    <property type="match status" value="1"/>
</dbReference>
<dbReference type="NCBIfam" id="TIGR00533">
    <property type="entry name" value="HMG_CoA_R_NADP"/>
    <property type="match status" value="1"/>
</dbReference>
<feature type="region of interest" description="Disordered" evidence="10">
    <location>
        <begin position="1349"/>
        <end position="1393"/>
    </location>
</feature>
<dbReference type="InterPro" id="IPR023076">
    <property type="entry name" value="HMG_CoA_Rdtase_CS"/>
</dbReference>
<evidence type="ECO:0000256" key="6">
    <source>
        <dbReference type="ARBA" id="ARBA00022989"/>
    </source>
</evidence>
<evidence type="ECO:0000256" key="7">
    <source>
        <dbReference type="ARBA" id="ARBA00023002"/>
    </source>
</evidence>
<keyword evidence="7 9" id="KW-0560">Oxidoreductase</keyword>
<dbReference type="InterPro" id="IPR004554">
    <property type="entry name" value="HMG_CoA_Rdtase_eu_arc"/>
</dbReference>
<dbReference type="PANTHER" id="PTHR10572:SF24">
    <property type="entry name" value="3-HYDROXY-3-METHYLGLUTARYL-COENZYME A REDUCTASE"/>
    <property type="match status" value="1"/>
</dbReference>
<evidence type="ECO:0000256" key="3">
    <source>
        <dbReference type="ARBA" id="ARBA00022692"/>
    </source>
</evidence>
<keyword evidence="5 9" id="KW-0521">NADP</keyword>
<dbReference type="FunFam" id="1.10.3270.10:FF:000001">
    <property type="entry name" value="3-hydroxy-3-methylglutaryl coenzyme A reductase"/>
    <property type="match status" value="1"/>
</dbReference>
<dbReference type="CDD" id="cd00643">
    <property type="entry name" value="HMG-CoA_reductase_classI"/>
    <property type="match status" value="1"/>
</dbReference>
<dbReference type="Proteomes" id="UP000799428">
    <property type="component" value="Unassembled WGS sequence"/>
</dbReference>
<feature type="transmembrane region" description="Helical" evidence="9">
    <location>
        <begin position="494"/>
        <end position="514"/>
    </location>
</feature>
<name>A0A6G1K5M0_9PLEO</name>
<dbReference type="Gene3D" id="3.30.70.420">
    <property type="entry name" value="Hydroxymethylglutaryl-CoA reductase, class I/II, NAD/NADP-binding domain"/>
    <property type="match status" value="1"/>
</dbReference>
<evidence type="ECO:0000313" key="13">
    <source>
        <dbReference type="Proteomes" id="UP000799428"/>
    </source>
</evidence>
<dbReference type="PROSITE" id="PS50156">
    <property type="entry name" value="SSD"/>
    <property type="match status" value="1"/>
</dbReference>
<feature type="transmembrane region" description="Helical" evidence="9">
    <location>
        <begin position="466"/>
        <end position="487"/>
    </location>
</feature>